<feature type="region of interest" description="Disordered" evidence="1">
    <location>
        <begin position="103"/>
        <end position="186"/>
    </location>
</feature>
<reference evidence="3" key="2">
    <citation type="submission" date="2025-09" db="UniProtKB">
        <authorList>
            <consortium name="Ensembl"/>
        </authorList>
    </citation>
    <scope>IDENTIFICATION</scope>
</reference>
<evidence type="ECO:0000313" key="3">
    <source>
        <dbReference type="Ensembl" id="ENSOMEP00000007410.1"/>
    </source>
</evidence>
<dbReference type="Pfam" id="PF06464">
    <property type="entry name" value="DMAP_binding"/>
    <property type="match status" value="1"/>
</dbReference>
<sequence>MADRGVDLSALPKEVRDQLAELDLELSEGDITQKGYEKKRTKLLAPFLFNTPGKNKKNHAPPPASSSRYRERRSRRTHRNGGTRDDRYRSDIHSEAVQAALAQHKEEKMALPMPTKRRSTYVPSPIDTRTPPDSSSASEDESAVRRQSSVVAPSSQVSPNLQSPESWLNRSALGSSTSSSASSTLSHGEAKPLFWSLANILNSAPPPDVTAVAPPVRGPRVDLPSKTVARGMNQGANRSSMMETADGVPVSSRVSTKIQQLLNTLKRPKKPPLSEFFTDDSEEIVEGTRRSVKLAYTLLNKLGAKNEQILKPGDRVGAHSHLLSLVSHDKDTVSFN</sequence>
<dbReference type="AlphaFoldDB" id="A0A3B3BPL1"/>
<dbReference type="Proteomes" id="UP000261560">
    <property type="component" value="Unplaced"/>
</dbReference>
<evidence type="ECO:0000256" key="1">
    <source>
        <dbReference type="SAM" id="MobiDB-lite"/>
    </source>
</evidence>
<feature type="compositionally biased region" description="Polar residues" evidence="1">
    <location>
        <begin position="160"/>
        <end position="169"/>
    </location>
</feature>
<feature type="compositionally biased region" description="Basic and acidic residues" evidence="1">
    <location>
        <begin position="82"/>
        <end position="91"/>
    </location>
</feature>
<feature type="compositionally biased region" description="Low complexity" evidence="1">
    <location>
        <begin position="145"/>
        <end position="159"/>
    </location>
</feature>
<dbReference type="SMART" id="SM01137">
    <property type="entry name" value="DMAP_binding"/>
    <property type="match status" value="1"/>
</dbReference>
<dbReference type="InterPro" id="IPR010506">
    <property type="entry name" value="DMAP1-bd"/>
</dbReference>
<feature type="compositionally biased region" description="Low complexity" evidence="1">
    <location>
        <begin position="171"/>
        <end position="186"/>
    </location>
</feature>
<dbReference type="PROSITE" id="PS51912">
    <property type="entry name" value="DMAP1_BIND"/>
    <property type="match status" value="1"/>
</dbReference>
<dbReference type="GeneTree" id="ENSGT00950000182997"/>
<accession>A0A3B3BPL1</accession>
<feature type="region of interest" description="Disordered" evidence="1">
    <location>
        <begin position="48"/>
        <end position="91"/>
    </location>
</feature>
<dbReference type="OMA" id="RQGRMAT"/>
<dbReference type="STRING" id="30732.ENSOMEP00000007410"/>
<dbReference type="PaxDb" id="30732-ENSOMEP00000007410"/>
<reference evidence="3" key="1">
    <citation type="submission" date="2025-08" db="UniProtKB">
        <authorList>
            <consortium name="Ensembl"/>
        </authorList>
    </citation>
    <scope>IDENTIFICATION</scope>
</reference>
<protein>
    <recommendedName>
        <fullName evidence="2">DMAP1-binding domain-containing protein</fullName>
    </recommendedName>
</protein>
<feature type="compositionally biased region" description="Basic residues" evidence="1">
    <location>
        <begin position="70"/>
        <end position="81"/>
    </location>
</feature>
<evidence type="ECO:0000259" key="2">
    <source>
        <dbReference type="PROSITE" id="PS51912"/>
    </source>
</evidence>
<evidence type="ECO:0000313" key="4">
    <source>
        <dbReference type="Proteomes" id="UP000261560"/>
    </source>
</evidence>
<dbReference type="PANTHER" id="PTHR22754:SF38">
    <property type="entry name" value="DISCO-INTERACTING PROTEIN 2 HOMOLOG B"/>
    <property type="match status" value="1"/>
</dbReference>
<organism evidence="3 4">
    <name type="scientific">Oryzias melastigma</name>
    <name type="common">Marine medaka</name>
    <dbReference type="NCBI Taxonomy" id="30732"/>
    <lineage>
        <taxon>Eukaryota</taxon>
        <taxon>Metazoa</taxon>
        <taxon>Chordata</taxon>
        <taxon>Craniata</taxon>
        <taxon>Vertebrata</taxon>
        <taxon>Euteleostomi</taxon>
        <taxon>Actinopterygii</taxon>
        <taxon>Neopterygii</taxon>
        <taxon>Teleostei</taxon>
        <taxon>Neoteleostei</taxon>
        <taxon>Acanthomorphata</taxon>
        <taxon>Ovalentaria</taxon>
        <taxon>Atherinomorphae</taxon>
        <taxon>Beloniformes</taxon>
        <taxon>Adrianichthyidae</taxon>
        <taxon>Oryziinae</taxon>
        <taxon>Oryzias</taxon>
    </lineage>
</organism>
<feature type="domain" description="DMAP1-binding" evidence="2">
    <location>
        <begin position="7"/>
        <end position="121"/>
    </location>
</feature>
<name>A0A3B3BPL1_ORYME</name>
<dbReference type="PANTHER" id="PTHR22754">
    <property type="entry name" value="DISCO-INTERACTING PROTEIN 2 DIP2 -RELATED"/>
    <property type="match status" value="1"/>
</dbReference>
<proteinExistence type="predicted"/>
<dbReference type="Ensembl" id="ENSOMET00000004163.1">
    <property type="protein sequence ID" value="ENSOMEP00000007410.1"/>
    <property type="gene ID" value="ENSOMEG00000008506.1"/>
</dbReference>
<keyword evidence="4" id="KW-1185">Reference proteome</keyword>